<feature type="transmembrane region" description="Helical" evidence="8">
    <location>
        <begin position="314"/>
        <end position="342"/>
    </location>
</feature>
<proteinExistence type="inferred from homology"/>
<feature type="transmembrane region" description="Helical" evidence="8">
    <location>
        <begin position="1307"/>
        <end position="1330"/>
    </location>
</feature>
<sequence length="1333" mass="146547">MQENKETTASDHTLVPIDNKSSSDTASEGTSSGANPPSKSNEPSDGNKGLDHPEKPFTCWSEDDFPNKPEQGRRGVNKVLGLYTDVRTALFKKRPLADDAEPICCDGVAGLFGLLFLLLVDIAYVAYACFYEGLDKDGDVHLLWMSVILWFVILVKMARRLVRLARLKGGCWTVFAAMAQLYHYVLNGLTRLLTAPWRAIWNHVSGDETTIQRRKDLVKKIITAVMMLGFATFCITYYVIMVNVANLISLSGIGLLINWEPVLICLFFQLFFAFLTLKTHAGYVTFEFLGKRVAEFLENSQAGSRFVFGSLDCFAFIVLPVVIFFSSFMAVCFHLGIVQLIIDKPSKIATKFLKTTGPETLNAIANIFFSMTEAPLITRPYLPMSTNSELHAMIVNGFASIAGSVLAAFISFGVPPNHLLIACIISAPAALAVSKIMYPETKISPLANSEISLKMKSPYNSALEAAMIGAMDAVPICAGITANLIAFLSIYNFFNRILVWLGRRVSLQFDLTFEVIFSYVLWPIAVTMGVPIADALKVAELIGVKIFLNEFAAYQRLGVIIKNMELLADRNTSLPIDYLPNGDWSFTLKNGTTVVATYGALFTEKAKVLCTYALCGFANIGSIGIFLGAMVTILPQRRADLTKMILNGMIGGNIACFLTGCFSESEDSEITYTSDSEEEESLEKPPDKPMTEWVGDDFPNKPKRPPRGLNILLQWYSNGRRFVFKKRPIAEGVEPVCCDGIGGLCGLIFLLLIDVAYVTYCIICNKLATEDDIRLVWLSALVWFVILVKICHRLSRLGRLVGGCFTPFGVLGDKISGGWKSFKDHIHNGWQSMWDRIDFNKKTQKKKKKLAIKIVALILMGIFTVLCLIFFVILKSVRNLVSLSGIFVLLLISIAISKHPGRINWQPVIGGIFVQLVFAVLTLQTRPGYIVFQFLGDRMSEFLAHSTAGSSFVFGDLTFFAFNVLPVVIFFSSFISVAFHLGIISILIDKPSVWATKVLGTTGPETLNAVANIFVSMTESPLITRPYMHMMTNSELNSIIVNGFASVAGSVLAAYISFGVPPNHLLIACVMSAPAALAIAKVIYPETKRAPLAEVAACEQVKSPYHNVLEAAMVGAMDSIPIVAGIAANLIAFLSIYDFFNQTLTWLGYRAGMKQDLTFEHSNPFYSSHLYCLAFQLVFSYLLWPIAFTMGVPSEDCLKIAELIGVKTMLNEFVAFQRLGALIKDSAIYAQYSGGNSKTTILANGSWIFVGNNSESYIFDYGVLYTNRAEVIATYALCGFANIGSIGIMLGAMVSMLPHRRQDLSNMVLAGMVGGTVACFLTGCFAGLFYEGS</sequence>
<feature type="transmembrane region" description="Helical" evidence="8">
    <location>
        <begin position="774"/>
        <end position="791"/>
    </location>
</feature>
<feature type="domain" description="Nucleoside transporter/FeoB GTPase Gate" evidence="11">
    <location>
        <begin position="316"/>
        <end position="413"/>
    </location>
</feature>
<feature type="transmembrane region" description="Helical" evidence="8">
    <location>
        <begin position="221"/>
        <end position="240"/>
    </location>
</feature>
<dbReference type="WBParaSite" id="TASK_0000141801-mRNA-1">
    <property type="protein sequence ID" value="TASK_0000141801-mRNA-1"/>
    <property type="gene ID" value="TASK_0000141801"/>
</dbReference>
<feature type="transmembrane region" description="Helical" evidence="8">
    <location>
        <begin position="1272"/>
        <end position="1295"/>
    </location>
</feature>
<evidence type="ECO:0000256" key="8">
    <source>
        <dbReference type="SAM" id="Phobius"/>
    </source>
</evidence>
<dbReference type="InterPro" id="IPR008276">
    <property type="entry name" value="C_nuclsd_transpt"/>
</dbReference>
<accession>A0A0R3VVK2</accession>
<feature type="transmembrane region" description="Helical" evidence="8">
    <location>
        <begin position="473"/>
        <end position="494"/>
    </location>
</feature>
<feature type="transmembrane region" description="Helical" evidence="8">
    <location>
        <begin position="140"/>
        <end position="158"/>
    </location>
</feature>
<feature type="domain" description="Concentrative nucleoside transporter C-terminal" evidence="10">
    <location>
        <begin position="1064"/>
        <end position="1327"/>
    </location>
</feature>
<feature type="region of interest" description="Disordered" evidence="7">
    <location>
        <begin position="1"/>
        <end position="53"/>
    </location>
</feature>
<dbReference type="Pfam" id="PF01773">
    <property type="entry name" value="Nucleos_tra2_N"/>
    <property type="match status" value="2"/>
</dbReference>
<evidence type="ECO:0000256" key="3">
    <source>
        <dbReference type="ARBA" id="ARBA00022475"/>
    </source>
</evidence>
<evidence type="ECO:0000313" key="12">
    <source>
        <dbReference type="EMBL" id="VDK23017.1"/>
    </source>
</evidence>
<evidence type="ECO:0000259" key="9">
    <source>
        <dbReference type="Pfam" id="PF01773"/>
    </source>
</evidence>
<feature type="transmembrane region" description="Helical" evidence="8">
    <location>
        <begin position="850"/>
        <end position="874"/>
    </location>
</feature>
<dbReference type="OrthoDB" id="6075923at2759"/>
<feature type="compositionally biased region" description="Low complexity" evidence="7">
    <location>
        <begin position="22"/>
        <end position="34"/>
    </location>
</feature>
<keyword evidence="5 8" id="KW-1133">Transmembrane helix</keyword>
<dbReference type="GO" id="GO:0005415">
    <property type="term" value="F:nucleoside:sodium symporter activity"/>
    <property type="evidence" value="ECO:0007669"/>
    <property type="project" value="TreeGrafter"/>
</dbReference>
<dbReference type="InterPro" id="IPR011642">
    <property type="entry name" value="Gate_dom"/>
</dbReference>
<protein>
    <submittedName>
        <fullName evidence="14">Solute carrier family 28 member 3</fullName>
    </submittedName>
</protein>
<evidence type="ECO:0000256" key="4">
    <source>
        <dbReference type="ARBA" id="ARBA00022692"/>
    </source>
</evidence>
<name>A0A0R3VVK2_TAEAS</name>
<dbReference type="STRING" id="60517.A0A0R3VVK2"/>
<comment type="subcellular location">
    <subcellularLocation>
        <location evidence="1">Cell membrane</location>
        <topology evidence="1">Multi-pass membrane protein</topology>
    </subcellularLocation>
</comment>
<dbReference type="Proteomes" id="UP000282613">
    <property type="component" value="Unassembled WGS sequence"/>
</dbReference>
<feature type="transmembrane region" description="Helical" evidence="8">
    <location>
        <begin position="419"/>
        <end position="438"/>
    </location>
</feature>
<keyword evidence="13" id="KW-1185">Reference proteome</keyword>
<feature type="transmembrane region" description="Helical" evidence="8">
    <location>
        <begin position="880"/>
        <end position="896"/>
    </location>
</feature>
<reference evidence="12 13" key="2">
    <citation type="submission" date="2018-11" db="EMBL/GenBank/DDBJ databases">
        <authorList>
            <consortium name="Pathogen Informatics"/>
        </authorList>
    </citation>
    <scope>NUCLEOTIDE SEQUENCE [LARGE SCALE GENOMIC DNA]</scope>
</reference>
<evidence type="ECO:0000256" key="5">
    <source>
        <dbReference type="ARBA" id="ARBA00022989"/>
    </source>
</evidence>
<feature type="domain" description="Concentrative nucleoside transporter C-terminal" evidence="10">
    <location>
        <begin position="418"/>
        <end position="662"/>
    </location>
</feature>
<evidence type="ECO:0000256" key="2">
    <source>
        <dbReference type="ARBA" id="ARBA00009033"/>
    </source>
</evidence>
<feature type="compositionally biased region" description="Polar residues" evidence="7">
    <location>
        <begin position="35"/>
        <end position="44"/>
    </location>
</feature>
<feature type="transmembrane region" description="Helical" evidence="8">
    <location>
        <begin position="103"/>
        <end position="128"/>
    </location>
</feature>
<dbReference type="InterPro" id="IPR011657">
    <property type="entry name" value="CNT_C_dom"/>
</dbReference>
<dbReference type="EMBL" id="UYRS01000359">
    <property type="protein sequence ID" value="VDK23017.1"/>
    <property type="molecule type" value="Genomic_DNA"/>
</dbReference>
<evidence type="ECO:0000259" key="11">
    <source>
        <dbReference type="Pfam" id="PF07670"/>
    </source>
</evidence>
<dbReference type="PANTHER" id="PTHR10590">
    <property type="entry name" value="SODIUM/NUCLEOSIDE COTRANSPORTER"/>
    <property type="match status" value="1"/>
</dbReference>
<evidence type="ECO:0000313" key="13">
    <source>
        <dbReference type="Proteomes" id="UP000282613"/>
    </source>
</evidence>
<keyword evidence="4 8" id="KW-0812">Transmembrane</keyword>
<feature type="domain" description="Nucleoside transporter/FeoB GTPase Gate" evidence="11">
    <location>
        <begin position="962"/>
        <end position="1059"/>
    </location>
</feature>
<evidence type="ECO:0000256" key="7">
    <source>
        <dbReference type="SAM" id="MobiDB-lite"/>
    </source>
</evidence>
<feature type="transmembrane region" description="Helical" evidence="8">
    <location>
        <begin position="1039"/>
        <end position="1058"/>
    </location>
</feature>
<feature type="transmembrane region" description="Helical" evidence="8">
    <location>
        <begin position="747"/>
        <end position="768"/>
    </location>
</feature>
<dbReference type="Pfam" id="PF07670">
    <property type="entry name" value="Gate"/>
    <property type="match status" value="2"/>
</dbReference>
<feature type="transmembrane region" description="Helical" evidence="8">
    <location>
        <begin position="252"/>
        <end position="275"/>
    </location>
</feature>
<feature type="transmembrane region" description="Helical" evidence="8">
    <location>
        <begin position="390"/>
        <end position="412"/>
    </location>
</feature>
<dbReference type="GO" id="GO:0005886">
    <property type="term" value="C:plasma membrane"/>
    <property type="evidence" value="ECO:0007669"/>
    <property type="project" value="UniProtKB-SubCell"/>
</dbReference>
<feature type="transmembrane region" description="Helical" evidence="8">
    <location>
        <begin position="1170"/>
        <end position="1188"/>
    </location>
</feature>
<organism evidence="14">
    <name type="scientific">Taenia asiatica</name>
    <name type="common">Asian tapeworm</name>
    <dbReference type="NCBI Taxonomy" id="60517"/>
    <lineage>
        <taxon>Eukaryota</taxon>
        <taxon>Metazoa</taxon>
        <taxon>Spiralia</taxon>
        <taxon>Lophotrochozoa</taxon>
        <taxon>Platyhelminthes</taxon>
        <taxon>Cestoda</taxon>
        <taxon>Eucestoda</taxon>
        <taxon>Cyclophyllidea</taxon>
        <taxon>Taeniidae</taxon>
        <taxon>Taenia</taxon>
    </lineage>
</organism>
<evidence type="ECO:0000313" key="14">
    <source>
        <dbReference type="WBParaSite" id="TASK_0000141801-mRNA-1"/>
    </source>
</evidence>
<comment type="similarity">
    <text evidence="2">Belongs to the concentrative nucleoside transporter (CNT) (TC 2.A.41) family.</text>
</comment>
<evidence type="ECO:0000259" key="10">
    <source>
        <dbReference type="Pfam" id="PF07662"/>
    </source>
</evidence>
<gene>
    <name evidence="12" type="ORF">TASK_LOCUS1419</name>
</gene>
<feature type="transmembrane region" description="Helical" evidence="8">
    <location>
        <begin position="515"/>
        <end position="533"/>
    </location>
</feature>
<feature type="domain" description="Concentrative nucleoside transporter N-terminal" evidence="9">
    <location>
        <begin position="257"/>
        <end position="311"/>
    </location>
</feature>
<dbReference type="Pfam" id="PF07662">
    <property type="entry name" value="Nucleos_tra2_C"/>
    <property type="match status" value="2"/>
</dbReference>
<keyword evidence="3" id="KW-1003">Cell membrane</keyword>
<dbReference type="InterPro" id="IPR002668">
    <property type="entry name" value="CNT_N_dom"/>
</dbReference>
<evidence type="ECO:0000256" key="6">
    <source>
        <dbReference type="ARBA" id="ARBA00023136"/>
    </source>
</evidence>
<feature type="transmembrane region" description="Helical" evidence="8">
    <location>
        <begin position="967"/>
        <end position="988"/>
    </location>
</feature>
<feature type="domain" description="Concentrative nucleoside transporter N-terminal" evidence="9">
    <location>
        <begin position="885"/>
        <end position="957"/>
    </location>
</feature>
<feature type="transmembrane region" description="Helical" evidence="8">
    <location>
        <begin position="1119"/>
        <end position="1140"/>
    </location>
</feature>
<dbReference type="PANTHER" id="PTHR10590:SF4">
    <property type="entry name" value="SOLUTE CARRIER FAMILY 28 MEMBER 3"/>
    <property type="match status" value="1"/>
</dbReference>
<feature type="transmembrane region" description="Helical" evidence="8">
    <location>
        <begin position="611"/>
        <end position="634"/>
    </location>
</feature>
<evidence type="ECO:0000256" key="1">
    <source>
        <dbReference type="ARBA" id="ARBA00004651"/>
    </source>
</evidence>
<feature type="transmembrane region" description="Helical" evidence="8">
    <location>
        <begin position="903"/>
        <end position="922"/>
    </location>
</feature>
<reference evidence="14" key="1">
    <citation type="submission" date="2016-04" db="UniProtKB">
        <authorList>
            <consortium name="WormBaseParasite"/>
        </authorList>
    </citation>
    <scope>IDENTIFICATION</scope>
</reference>
<keyword evidence="6 8" id="KW-0472">Membrane</keyword>